<dbReference type="SUPFAM" id="SSF47459">
    <property type="entry name" value="HLH, helix-loop-helix DNA-binding domain"/>
    <property type="match status" value="1"/>
</dbReference>
<evidence type="ECO:0000256" key="2">
    <source>
        <dbReference type="ARBA" id="ARBA00022737"/>
    </source>
</evidence>
<comment type="caution">
    <text evidence="11">The sequence shown here is derived from an EMBL/GenBank/DDBJ whole genome shotgun (WGS) entry which is preliminary data.</text>
</comment>
<sequence>MKEKSKNAARSRREKENAEFMELAKMLPLPSAITSQLDKASVIRLTTSYLKMRQVFPDGLGDAWGSAPLCNNPRETCIKELGSHLLQSGRIAQETLDGFIFVVAPDGKIMYISETASVHLGLSQCCAQMFSALSIDVIVRLTAPSRPDMKTIRSAFACFRSSSQFPLKNKRKRNFVIYCASVACFFSAVLVELTGNSIYEYIHPADHEEMTSVLTVHPNVSGSVVQEFEVERAFFVRMKCVLAKRNAGLTTGGYKVIHCSGYLKVRPYPVATGDSVYATTADGSGTSSNGGVGFQNLGLVAVGHSLPPSAITELKLHSNMFMFRASLDLRLIFLDARVAHLTGYEPQDLIEKTLYQYIHVGDLLHMRFAHHTLLFKGQVTTKYYRFLTRDGGWVWMQSYATIVHNSRSSRPHCIVAVNYVLSDVEAQSLQLSTEQMATASAASSTYLNTSVTDAACSSSTENGHMVSSSSSPSSVASAAVTAVISAPVSRTGKTRPARKAKPRVSPYPVSPTITAAVASTSSGSIVAEPVQLNPLPPPLQDEYSNPMMDYRYVNDGLPSTGNHQYLTSTMYSAYNSNEVQLYNYGPNGVAEAANGSGSNHSGGDLYNPYYETDNMAAYPVSAPLRHYTNLGEGEAMEAAGSDMYSSSENSPESHQRLMQHHQHHQQIQHVHHQQLLATSRLSPVSPATSGEDPHQQYQHHHHHHHQQQQQQQQQQLQQQQMGVLHQHHPAGISVISNNSHGHHLHHHQQQHQHHLHHHQQQQQHHNTPDEVDSTQQTQTLNGSSNCSLPPPPAYNNNSNSSNNSSYGDNYQSNGGTSSSNYHDQTGRIYSGVYTTSSVIGAPDPVIGAEGLVSSASLVTAQPPGYTSVIVDATHQYHHHHHHAVHHPMALATDFPVH</sequence>
<dbReference type="OrthoDB" id="6021714at2759"/>
<dbReference type="InterPro" id="IPR013655">
    <property type="entry name" value="PAS_fold_3"/>
</dbReference>
<evidence type="ECO:0000313" key="12">
    <source>
        <dbReference type="Proteomes" id="UP000076858"/>
    </source>
</evidence>
<evidence type="ECO:0000313" key="11">
    <source>
        <dbReference type="EMBL" id="KZS13930.1"/>
    </source>
</evidence>
<dbReference type="Pfam" id="PF23171">
    <property type="entry name" value="bHLH_HIF1A"/>
    <property type="match status" value="1"/>
</dbReference>
<keyword evidence="8" id="KW-0472">Membrane</keyword>
<dbReference type="SMART" id="SM00086">
    <property type="entry name" value="PAC"/>
    <property type="match status" value="1"/>
</dbReference>
<dbReference type="PROSITE" id="PS50888">
    <property type="entry name" value="BHLH"/>
    <property type="match status" value="1"/>
</dbReference>
<reference evidence="11 12" key="1">
    <citation type="submission" date="2016-03" db="EMBL/GenBank/DDBJ databases">
        <title>EvidentialGene: Evidence-directed Construction of Genes on Genomes.</title>
        <authorList>
            <person name="Gilbert D.G."/>
            <person name="Choi J.-H."/>
            <person name="Mockaitis K."/>
            <person name="Colbourne J."/>
            <person name="Pfrender M."/>
        </authorList>
    </citation>
    <scope>NUCLEOTIDE SEQUENCE [LARGE SCALE GENOMIC DNA]</scope>
    <source>
        <strain evidence="11 12">Xinb3</strain>
        <tissue evidence="11">Complete organism</tissue>
    </source>
</reference>
<feature type="compositionally biased region" description="Basic residues" evidence="7">
    <location>
        <begin position="740"/>
        <end position="759"/>
    </location>
</feature>
<evidence type="ECO:0000259" key="9">
    <source>
        <dbReference type="PROSITE" id="PS50112"/>
    </source>
</evidence>
<dbReference type="GO" id="GO:0046983">
    <property type="term" value="F:protein dimerization activity"/>
    <property type="evidence" value="ECO:0007669"/>
    <property type="project" value="InterPro"/>
</dbReference>
<dbReference type="SMART" id="SM00353">
    <property type="entry name" value="HLH"/>
    <property type="match status" value="1"/>
</dbReference>
<dbReference type="InterPro" id="IPR001610">
    <property type="entry name" value="PAC"/>
</dbReference>
<keyword evidence="12" id="KW-1185">Reference proteome</keyword>
<feature type="transmembrane region" description="Helical" evidence="8">
    <location>
        <begin position="175"/>
        <end position="195"/>
    </location>
</feature>
<dbReference type="InterPro" id="IPR036638">
    <property type="entry name" value="HLH_DNA-bd_sf"/>
</dbReference>
<feature type="domain" description="PAS" evidence="9">
    <location>
        <begin position="94"/>
        <end position="124"/>
    </location>
</feature>
<dbReference type="GO" id="GO:0045944">
    <property type="term" value="P:positive regulation of transcription by RNA polymerase II"/>
    <property type="evidence" value="ECO:0007669"/>
    <property type="project" value="UniProtKB-ARBA"/>
</dbReference>
<dbReference type="InterPro" id="IPR000014">
    <property type="entry name" value="PAS"/>
</dbReference>
<feature type="compositionally biased region" description="Low complexity" evidence="7">
    <location>
        <begin position="707"/>
        <end position="724"/>
    </location>
</feature>
<evidence type="ECO:0000256" key="4">
    <source>
        <dbReference type="ARBA" id="ARBA00023125"/>
    </source>
</evidence>
<feature type="compositionally biased region" description="Polar residues" evidence="7">
    <location>
        <begin position="675"/>
        <end position="688"/>
    </location>
</feature>
<dbReference type="CDD" id="cd19740">
    <property type="entry name" value="bHLH-PAS_dSIM_like"/>
    <property type="match status" value="1"/>
</dbReference>
<feature type="region of interest" description="Disordered" evidence="7">
    <location>
        <begin position="637"/>
        <end position="822"/>
    </location>
</feature>
<feature type="compositionally biased region" description="Basic residues" evidence="7">
    <location>
        <begin position="657"/>
        <end position="672"/>
    </location>
</feature>
<evidence type="ECO:0000256" key="6">
    <source>
        <dbReference type="ARBA" id="ARBA00023242"/>
    </source>
</evidence>
<organism evidence="11 12">
    <name type="scientific">Daphnia magna</name>
    <dbReference type="NCBI Taxonomy" id="35525"/>
    <lineage>
        <taxon>Eukaryota</taxon>
        <taxon>Metazoa</taxon>
        <taxon>Ecdysozoa</taxon>
        <taxon>Arthropoda</taxon>
        <taxon>Crustacea</taxon>
        <taxon>Branchiopoda</taxon>
        <taxon>Diplostraca</taxon>
        <taxon>Cladocera</taxon>
        <taxon>Anomopoda</taxon>
        <taxon>Daphniidae</taxon>
        <taxon>Daphnia</taxon>
    </lineage>
</organism>
<dbReference type="GO" id="GO:0000981">
    <property type="term" value="F:DNA-binding transcription factor activity, RNA polymerase II-specific"/>
    <property type="evidence" value="ECO:0007669"/>
    <property type="project" value="TreeGrafter"/>
</dbReference>
<keyword evidence="4" id="KW-0238">DNA-binding</keyword>
<dbReference type="PANTHER" id="PTHR23043:SF36">
    <property type="entry name" value="PROTEIN SINGLE-MINDED"/>
    <property type="match status" value="1"/>
</dbReference>
<dbReference type="SUPFAM" id="SSF55785">
    <property type="entry name" value="PYP-like sensor domain (PAS domain)"/>
    <property type="match status" value="1"/>
</dbReference>
<keyword evidence="6" id="KW-0539">Nucleus</keyword>
<dbReference type="PROSITE" id="PS50112">
    <property type="entry name" value="PAS"/>
    <property type="match status" value="2"/>
</dbReference>
<dbReference type="Proteomes" id="UP000076858">
    <property type="component" value="Unassembled WGS sequence"/>
</dbReference>
<dbReference type="InterPro" id="IPR035965">
    <property type="entry name" value="PAS-like_dom_sf"/>
</dbReference>
<dbReference type="FunFam" id="3.30.450.20:FF:000026">
    <property type="entry name" value="single-minded homolog 1"/>
    <property type="match status" value="1"/>
</dbReference>
<accession>A0A164X704</accession>
<dbReference type="CDD" id="cd00130">
    <property type="entry name" value="PAS"/>
    <property type="match status" value="2"/>
</dbReference>
<keyword evidence="8" id="KW-0812">Transmembrane</keyword>
<evidence type="ECO:0000256" key="1">
    <source>
        <dbReference type="ARBA" id="ARBA00004123"/>
    </source>
</evidence>
<dbReference type="InterPro" id="IPR011598">
    <property type="entry name" value="bHLH_dom"/>
</dbReference>
<keyword evidence="8" id="KW-1133">Transmembrane helix</keyword>
<feature type="compositionally biased region" description="Basic residues" evidence="7">
    <location>
        <begin position="697"/>
        <end position="706"/>
    </location>
</feature>
<proteinExistence type="predicted"/>
<dbReference type="GO" id="GO:0005634">
    <property type="term" value="C:nucleus"/>
    <property type="evidence" value="ECO:0007669"/>
    <property type="project" value="UniProtKB-SubCell"/>
</dbReference>
<dbReference type="NCBIfam" id="TIGR00229">
    <property type="entry name" value="sensory_box"/>
    <property type="match status" value="1"/>
</dbReference>
<feature type="compositionally biased region" description="Low complexity" evidence="7">
    <location>
        <begin position="794"/>
        <end position="815"/>
    </location>
</feature>
<keyword evidence="2" id="KW-0677">Repeat</keyword>
<name>A0A164X704_9CRUS</name>
<comment type="subcellular location">
    <subcellularLocation>
        <location evidence="1">Nucleus</location>
    </subcellularLocation>
</comment>
<gene>
    <name evidence="11" type="ORF">APZ42_020564</name>
</gene>
<evidence type="ECO:0000256" key="7">
    <source>
        <dbReference type="SAM" id="MobiDB-lite"/>
    </source>
</evidence>
<dbReference type="Pfam" id="PF08447">
    <property type="entry name" value="PAS_3"/>
    <property type="match status" value="1"/>
</dbReference>
<dbReference type="Gene3D" id="4.10.280.10">
    <property type="entry name" value="Helix-loop-helix DNA-binding domain"/>
    <property type="match status" value="1"/>
</dbReference>
<dbReference type="FunFam" id="4.10.280.10:FF:000007">
    <property type="entry name" value="single-minded homolog 1 isoform X1"/>
    <property type="match status" value="1"/>
</dbReference>
<dbReference type="EMBL" id="LRGB01001005">
    <property type="protein sequence ID" value="KZS13930.1"/>
    <property type="molecule type" value="Genomic_DNA"/>
</dbReference>
<evidence type="ECO:0000256" key="8">
    <source>
        <dbReference type="SAM" id="Phobius"/>
    </source>
</evidence>
<dbReference type="STRING" id="35525.A0A164X704"/>
<keyword evidence="5" id="KW-0804">Transcription</keyword>
<dbReference type="GO" id="GO:0000977">
    <property type="term" value="F:RNA polymerase II transcription regulatory region sequence-specific DNA binding"/>
    <property type="evidence" value="ECO:0007669"/>
    <property type="project" value="TreeGrafter"/>
</dbReference>
<protein>
    <submittedName>
        <fullName evidence="11">Single-minded 1-A</fullName>
    </submittedName>
</protein>
<dbReference type="Gene3D" id="3.30.450.20">
    <property type="entry name" value="PAS domain"/>
    <property type="match status" value="2"/>
</dbReference>
<feature type="domain" description="PAS" evidence="9">
    <location>
        <begin position="322"/>
        <end position="377"/>
    </location>
</feature>
<dbReference type="PANTHER" id="PTHR23043">
    <property type="entry name" value="HYPOXIA-INDUCIBLE FACTOR 1 ALPHA"/>
    <property type="match status" value="1"/>
</dbReference>
<feature type="domain" description="BHLH" evidence="10">
    <location>
        <begin position="1"/>
        <end position="53"/>
    </location>
</feature>
<evidence type="ECO:0000259" key="10">
    <source>
        <dbReference type="PROSITE" id="PS50888"/>
    </source>
</evidence>
<feature type="compositionally biased region" description="Polar residues" evidence="7">
    <location>
        <begin position="643"/>
        <end position="652"/>
    </location>
</feature>
<dbReference type="AlphaFoldDB" id="A0A164X704"/>
<dbReference type="SMART" id="SM00091">
    <property type="entry name" value="PAS"/>
    <property type="match status" value="2"/>
</dbReference>
<evidence type="ECO:0000256" key="3">
    <source>
        <dbReference type="ARBA" id="ARBA00023015"/>
    </source>
</evidence>
<feature type="compositionally biased region" description="Polar residues" evidence="7">
    <location>
        <begin position="773"/>
        <end position="787"/>
    </location>
</feature>
<keyword evidence="3" id="KW-0805">Transcription regulation</keyword>
<evidence type="ECO:0000256" key="5">
    <source>
        <dbReference type="ARBA" id="ARBA00023163"/>
    </source>
</evidence>